<accession>A0A835HG29</accession>
<dbReference type="GO" id="GO:0008033">
    <property type="term" value="P:tRNA processing"/>
    <property type="evidence" value="ECO:0007669"/>
    <property type="project" value="InterPro"/>
</dbReference>
<dbReference type="PANTHER" id="PTHR13031">
    <property type="entry name" value="RIBONUCLEASE P SUBUNIT P30"/>
    <property type="match status" value="1"/>
</dbReference>
<proteinExistence type="predicted"/>
<evidence type="ECO:0000313" key="1">
    <source>
        <dbReference type="EMBL" id="KAF9597647.1"/>
    </source>
</evidence>
<dbReference type="EMBL" id="JADFTS010000007">
    <property type="protein sequence ID" value="KAF9597647.1"/>
    <property type="molecule type" value="Genomic_DNA"/>
</dbReference>
<keyword evidence="2" id="KW-1185">Reference proteome</keyword>
<dbReference type="GO" id="GO:0003723">
    <property type="term" value="F:RNA binding"/>
    <property type="evidence" value="ECO:0007669"/>
    <property type="project" value="TreeGrafter"/>
</dbReference>
<dbReference type="AlphaFoldDB" id="A0A835HG29"/>
<dbReference type="InterPro" id="IPR002738">
    <property type="entry name" value="RNase_P_p30"/>
</dbReference>
<dbReference type="PANTHER" id="PTHR13031:SF0">
    <property type="entry name" value="RIBONUCLEASE P PROTEIN SUBUNIT P30"/>
    <property type="match status" value="1"/>
</dbReference>
<dbReference type="Proteomes" id="UP000631114">
    <property type="component" value="Unassembled WGS sequence"/>
</dbReference>
<sequence length="151" mass="16261">MHPAIGAAASVSELRGPCDVANLSSLLGLSAGRAKAAISKNCRSLLCSALRKKRYYKETIQVERILSTKPVDSNKTWFCDGDSWDNISSGDGDLLFDDSAKFSSIPSKVPKTSKAIDFTSIAEEMASKGFRLIKGSHLSVVPKTSEENVFS</sequence>
<protein>
    <submittedName>
        <fullName evidence="1">Uncharacterized protein</fullName>
    </submittedName>
</protein>
<reference evidence="1 2" key="1">
    <citation type="submission" date="2020-10" db="EMBL/GenBank/DDBJ databases">
        <title>The Coptis chinensis genome and diversification of protoberbering-type alkaloids.</title>
        <authorList>
            <person name="Wang B."/>
            <person name="Shu S."/>
            <person name="Song C."/>
            <person name="Liu Y."/>
        </authorList>
    </citation>
    <scope>NUCLEOTIDE SEQUENCE [LARGE SCALE GENOMIC DNA]</scope>
    <source>
        <strain evidence="1">HL-2020</strain>
        <tissue evidence="1">Leaf</tissue>
    </source>
</reference>
<gene>
    <name evidence="1" type="ORF">IFM89_020407</name>
</gene>
<dbReference type="OrthoDB" id="17948at2759"/>
<comment type="caution">
    <text evidence="1">The sequence shown here is derived from an EMBL/GenBank/DDBJ whole genome shotgun (WGS) entry which is preliminary data.</text>
</comment>
<organism evidence="1 2">
    <name type="scientific">Coptis chinensis</name>
    <dbReference type="NCBI Taxonomy" id="261450"/>
    <lineage>
        <taxon>Eukaryota</taxon>
        <taxon>Viridiplantae</taxon>
        <taxon>Streptophyta</taxon>
        <taxon>Embryophyta</taxon>
        <taxon>Tracheophyta</taxon>
        <taxon>Spermatophyta</taxon>
        <taxon>Magnoliopsida</taxon>
        <taxon>Ranunculales</taxon>
        <taxon>Ranunculaceae</taxon>
        <taxon>Coptidoideae</taxon>
        <taxon>Coptis</taxon>
    </lineage>
</organism>
<evidence type="ECO:0000313" key="2">
    <source>
        <dbReference type="Proteomes" id="UP000631114"/>
    </source>
</evidence>
<name>A0A835HG29_9MAGN</name>
<dbReference type="GO" id="GO:0005655">
    <property type="term" value="C:nucleolar ribonuclease P complex"/>
    <property type="evidence" value="ECO:0007669"/>
    <property type="project" value="TreeGrafter"/>
</dbReference>
<dbReference type="Gene3D" id="3.20.20.140">
    <property type="entry name" value="Metal-dependent hydrolases"/>
    <property type="match status" value="1"/>
</dbReference>